<dbReference type="InterPro" id="IPR004919">
    <property type="entry name" value="GmrSD_N"/>
</dbReference>
<reference evidence="2 3" key="1">
    <citation type="submission" date="2020-08" db="EMBL/GenBank/DDBJ databases">
        <title>Genomic Encyclopedia of Type Strains, Phase III (KMG-III): the genomes of soil and plant-associated and newly described type strains.</title>
        <authorList>
            <person name="Whitman W."/>
        </authorList>
    </citation>
    <scope>NUCLEOTIDE SEQUENCE [LARGE SCALE GENOMIC DNA]</scope>
    <source>
        <strain evidence="2 3">CECT 8712</strain>
    </source>
</reference>
<gene>
    <name evidence="2" type="ORF">FHS13_002551</name>
</gene>
<name>A0A841IQV6_9ACTN</name>
<dbReference type="Pfam" id="PF03235">
    <property type="entry name" value="GmrSD_N"/>
    <property type="match status" value="1"/>
</dbReference>
<dbReference type="EMBL" id="JACHJO010000007">
    <property type="protein sequence ID" value="MBB6120594.1"/>
    <property type="molecule type" value="Genomic_DNA"/>
</dbReference>
<evidence type="ECO:0000313" key="2">
    <source>
        <dbReference type="EMBL" id="MBB6120594.1"/>
    </source>
</evidence>
<keyword evidence="3" id="KW-1185">Reference proteome</keyword>
<dbReference type="RefSeq" id="WP_184291816.1">
    <property type="nucleotide sequence ID" value="NZ_JACHJO010000007.1"/>
</dbReference>
<dbReference type="PANTHER" id="PTHR35149:SF2">
    <property type="entry name" value="DUF262 DOMAIN-CONTAINING PROTEIN"/>
    <property type="match status" value="1"/>
</dbReference>
<dbReference type="PANTHER" id="PTHR35149">
    <property type="entry name" value="SLL5132 PROTEIN"/>
    <property type="match status" value="1"/>
</dbReference>
<sequence length="87" mass="9986">MKASETTFQKLVEGSKQFQVPLYQRPYSWGKEELERLWDDLTEQTATDLAAEETGRPGWRSGPCLCGRPRWVPSRTPGCWRNRLGSA</sequence>
<evidence type="ECO:0000259" key="1">
    <source>
        <dbReference type="Pfam" id="PF03235"/>
    </source>
</evidence>
<protein>
    <recommendedName>
        <fullName evidence="1">GmrSD restriction endonucleases N-terminal domain-containing protein</fullName>
    </recommendedName>
</protein>
<dbReference type="Proteomes" id="UP000536604">
    <property type="component" value="Unassembled WGS sequence"/>
</dbReference>
<proteinExistence type="predicted"/>
<feature type="domain" description="GmrSD restriction endonucleases N-terminal" evidence="1">
    <location>
        <begin position="9"/>
        <end position="43"/>
    </location>
</feature>
<comment type="caution">
    <text evidence="2">The sequence shown here is derived from an EMBL/GenBank/DDBJ whole genome shotgun (WGS) entry which is preliminary data.</text>
</comment>
<accession>A0A841IQV6</accession>
<organism evidence="2 3">
    <name type="scientific">Nocardiopsis algeriensis</name>
    <dbReference type="NCBI Taxonomy" id="1478215"/>
    <lineage>
        <taxon>Bacteria</taxon>
        <taxon>Bacillati</taxon>
        <taxon>Actinomycetota</taxon>
        <taxon>Actinomycetes</taxon>
        <taxon>Streptosporangiales</taxon>
        <taxon>Nocardiopsidaceae</taxon>
        <taxon>Nocardiopsis</taxon>
    </lineage>
</organism>
<dbReference type="AlphaFoldDB" id="A0A841IQV6"/>
<evidence type="ECO:0000313" key="3">
    <source>
        <dbReference type="Proteomes" id="UP000536604"/>
    </source>
</evidence>